<accession>A0ABS8G5J5</accession>
<dbReference type="GO" id="GO:0003677">
    <property type="term" value="F:DNA binding"/>
    <property type="evidence" value="ECO:0007669"/>
    <property type="project" value="UniProtKB-KW"/>
</dbReference>
<evidence type="ECO:0000313" key="2">
    <source>
        <dbReference type="Proteomes" id="UP001520878"/>
    </source>
</evidence>
<dbReference type="PANTHER" id="PTHR35145:SF1">
    <property type="entry name" value="CYTOPLASMIC PROTEIN"/>
    <property type="match status" value="1"/>
</dbReference>
<dbReference type="EMBL" id="JAJEWP010000001">
    <property type="protein sequence ID" value="MCC2615790.1"/>
    <property type="molecule type" value="Genomic_DNA"/>
</dbReference>
<dbReference type="InterPro" id="IPR038056">
    <property type="entry name" value="YjbR-like_sf"/>
</dbReference>
<dbReference type="Proteomes" id="UP001520878">
    <property type="component" value="Unassembled WGS sequence"/>
</dbReference>
<dbReference type="InterPro" id="IPR058532">
    <property type="entry name" value="YjbR/MT2646/Rv2570-like"/>
</dbReference>
<dbReference type="SUPFAM" id="SSF142906">
    <property type="entry name" value="YjbR-like"/>
    <property type="match status" value="1"/>
</dbReference>
<name>A0ABS8G5J5_9ALTE</name>
<protein>
    <submittedName>
        <fullName evidence="1">MmcQ/YjbR family DNA-binding protein</fullName>
    </submittedName>
</protein>
<keyword evidence="2" id="KW-1185">Reference proteome</keyword>
<dbReference type="Pfam" id="PF04237">
    <property type="entry name" value="YjbR"/>
    <property type="match status" value="1"/>
</dbReference>
<dbReference type="RefSeq" id="WP_229158042.1">
    <property type="nucleotide sequence ID" value="NZ_JAJEWP010000001.1"/>
</dbReference>
<dbReference type="PANTHER" id="PTHR35145">
    <property type="entry name" value="CYTOPLASMIC PROTEIN-RELATED"/>
    <property type="match status" value="1"/>
</dbReference>
<sequence length="130" mass="14379">MPISSVLDYLLSKPDSEQCYPFGPDVAVFKVGGKMFATLSSDKDGQASVNLKCEPHQALLLRELFRAVVPGYHMNKKHWNTVTIDGSVPAGEVQRMIDHSYALVVSSLKVADRKRLVSVYGEEQLGLDKL</sequence>
<comment type="caution">
    <text evidence="1">The sequence shown here is derived from an EMBL/GenBank/DDBJ whole genome shotgun (WGS) entry which is preliminary data.</text>
</comment>
<evidence type="ECO:0000313" key="1">
    <source>
        <dbReference type="EMBL" id="MCC2615790.1"/>
    </source>
</evidence>
<organism evidence="1 2">
    <name type="scientific">Fluctibacter halophilus</name>
    <dbReference type="NCBI Taxonomy" id="226011"/>
    <lineage>
        <taxon>Bacteria</taxon>
        <taxon>Pseudomonadati</taxon>
        <taxon>Pseudomonadota</taxon>
        <taxon>Gammaproteobacteria</taxon>
        <taxon>Alteromonadales</taxon>
        <taxon>Alteromonadaceae</taxon>
        <taxon>Fluctibacter</taxon>
    </lineage>
</organism>
<dbReference type="Gene3D" id="3.90.1150.30">
    <property type="match status" value="1"/>
</dbReference>
<keyword evidence="1" id="KW-0238">DNA-binding</keyword>
<proteinExistence type="predicted"/>
<reference evidence="1 2" key="1">
    <citation type="submission" date="2021-10" db="EMBL/GenBank/DDBJ databases">
        <title>Draft genome of Aestuariibacter halophilus JC2043.</title>
        <authorList>
            <person name="Emsley S.A."/>
            <person name="Pfannmuller K.M."/>
            <person name="Ushijima B."/>
            <person name="Saw J.H."/>
            <person name="Videau P."/>
        </authorList>
    </citation>
    <scope>NUCLEOTIDE SEQUENCE [LARGE SCALE GENOMIC DNA]</scope>
    <source>
        <strain evidence="1 2">JC2043</strain>
    </source>
</reference>
<gene>
    <name evidence="1" type="ORF">LJ739_06020</name>
</gene>
<dbReference type="InterPro" id="IPR007351">
    <property type="entry name" value="YjbR"/>
</dbReference>